<feature type="compositionally biased region" description="Acidic residues" evidence="1">
    <location>
        <begin position="67"/>
        <end position="78"/>
    </location>
</feature>
<reference evidence="2 3" key="1">
    <citation type="submission" date="2016-10" db="EMBL/GenBank/DDBJ databases">
        <title>Reductive evolution of mitochondrial metabolism and differential evolution of invasion-related proteins in Cryptosporidium.</title>
        <authorList>
            <person name="Liu S."/>
            <person name="Roellig D.M."/>
            <person name="Guo Y."/>
            <person name="Li N."/>
            <person name="Frace M.A."/>
            <person name="Tang K."/>
            <person name="Zhang L."/>
            <person name="Feng Y."/>
            <person name="Xiao L."/>
        </authorList>
    </citation>
    <scope>NUCLEOTIDE SEQUENCE [LARGE SCALE GENOMIC DNA]</scope>
    <source>
        <strain evidence="2">39726</strain>
    </source>
</reference>
<organism evidence="2 3">
    <name type="scientific">Cryptosporidium ubiquitum</name>
    <dbReference type="NCBI Taxonomy" id="857276"/>
    <lineage>
        <taxon>Eukaryota</taxon>
        <taxon>Sar</taxon>
        <taxon>Alveolata</taxon>
        <taxon>Apicomplexa</taxon>
        <taxon>Conoidasida</taxon>
        <taxon>Coccidia</taxon>
        <taxon>Eucoccidiorida</taxon>
        <taxon>Eimeriorina</taxon>
        <taxon>Cryptosporidiidae</taxon>
        <taxon>Cryptosporidium</taxon>
    </lineage>
</organism>
<accession>A0A1J4MGC1</accession>
<protein>
    <submittedName>
        <fullName evidence="2">Uncharacterized protein</fullName>
    </submittedName>
</protein>
<evidence type="ECO:0000313" key="2">
    <source>
        <dbReference type="EMBL" id="OII71909.1"/>
    </source>
</evidence>
<dbReference type="EMBL" id="LRBP01000027">
    <property type="protein sequence ID" value="OII71909.1"/>
    <property type="molecule type" value="Genomic_DNA"/>
</dbReference>
<keyword evidence="3" id="KW-1185">Reference proteome</keyword>
<dbReference type="OrthoDB" id="343098at2759"/>
<comment type="caution">
    <text evidence="2">The sequence shown here is derived from an EMBL/GenBank/DDBJ whole genome shotgun (WGS) entry which is preliminary data.</text>
</comment>
<dbReference type="AlphaFoldDB" id="A0A1J4MGC1"/>
<dbReference type="Proteomes" id="UP000186176">
    <property type="component" value="Unassembled WGS sequence"/>
</dbReference>
<dbReference type="RefSeq" id="XP_028873528.1">
    <property type="nucleotide sequence ID" value="XM_029017730.1"/>
</dbReference>
<evidence type="ECO:0000256" key="1">
    <source>
        <dbReference type="SAM" id="MobiDB-lite"/>
    </source>
</evidence>
<evidence type="ECO:0000313" key="3">
    <source>
        <dbReference type="Proteomes" id="UP000186176"/>
    </source>
</evidence>
<gene>
    <name evidence="2" type="ORF">cubi_00717</name>
</gene>
<sequence length="813" mass="94368">MIRMRLVALLFHSLVLVSISYYIITELNNHIESGKRMQQVLIDIGPSQKSNIIFPDSEKMTGKSVSESEDEDEEEGEDEGKYGGKDEGRDEDKDEVEAKGEDKDEVEAKDEDEDEDEAKGEDKDEGEEENPNQNENEKTSSSNIFKSFEDLPGFIKIFQNHLESNFSKPCQNYWNESLKLSISKYKNTNYPRSFKLSPTLQTEEILNYLSGTTINEDNTMIRIRIKYIFDSQTKKIIQFEPIISCIKDSRIPKPKPSRLKIRDVNHTIKYMFKAIKEINKESKNRNLSQNNIRFLDVLIHYDDCPIIWNSMPFHIYNNDTLHLEKCILNSKFSKLIQFLISNSTEIHHIIPSKPINSKYNFSSIFNNSNNFNNKYPKVLNDSLKSLPSYYLSFNPPYETTNNLQGNNYYNYSRYSSSNNNHHLQSQNKDDGTPPLNNSNRIFSSLINGNLQNHIICNEINNFVEKIISKYSLPGIMCSGNIQCYIPCFFKNNLIFSSIFDKLKKRDTSKLFNHLHCICKFINPSSNPESDTNSSSGLILSISSHLNSWDFASIPYVNHLDNSEITARSFIYNYSQNNTNLWNLKNNTLFFIGRYTDISRLDLSCDIYNLLHNKFENISNQVFISDSNKISCENRANLLEKLTFCESSFICRKESISFNNWISKSIFSKFSLDLSGVGPWSNRLRILMLTGAMIFQNVRSYHSHQFYDLIFKKNNLFFKFNNPNDIFLNINSILENPQISSNISKIVSNFAINCLSEDGITNYYKTLLLELGYWDLDSYMFNNTHYSLKNFTEIQFFPKDSLETIRNKIETCIG</sequence>
<feature type="region of interest" description="Disordered" evidence="1">
    <location>
        <begin position="49"/>
        <end position="142"/>
    </location>
</feature>
<proteinExistence type="predicted"/>
<feature type="compositionally biased region" description="Basic and acidic residues" evidence="1">
    <location>
        <begin position="79"/>
        <end position="102"/>
    </location>
</feature>
<dbReference type="GeneID" id="39977509"/>
<feature type="compositionally biased region" description="Acidic residues" evidence="1">
    <location>
        <begin position="103"/>
        <end position="130"/>
    </location>
</feature>
<dbReference type="VEuPathDB" id="CryptoDB:cubi_00717"/>
<name>A0A1J4MGC1_9CRYT</name>